<evidence type="ECO:0000313" key="3">
    <source>
        <dbReference type="Proteomes" id="UP000501240"/>
    </source>
</evidence>
<dbReference type="InterPro" id="IPR006311">
    <property type="entry name" value="TAT_signal"/>
</dbReference>
<evidence type="ECO:0000313" key="2">
    <source>
        <dbReference type="EMBL" id="QKG27551.1"/>
    </source>
</evidence>
<evidence type="ECO:0000256" key="1">
    <source>
        <dbReference type="SAM" id="SignalP"/>
    </source>
</evidence>
<dbReference type="EMBL" id="CP053892">
    <property type="protein sequence ID" value="QKG27551.1"/>
    <property type="molecule type" value="Genomic_DNA"/>
</dbReference>
<keyword evidence="1" id="KW-0732">Signal</keyword>
<reference evidence="2 3" key="1">
    <citation type="submission" date="2020-05" db="EMBL/GenBank/DDBJ databases">
        <title>Actinomadura verrucosospora NRRL-B18236 (PFL_A860) Genome sequencing and assembly.</title>
        <authorList>
            <person name="Samborskyy M."/>
        </authorList>
    </citation>
    <scope>NUCLEOTIDE SEQUENCE [LARGE SCALE GENOMIC DNA]</scope>
    <source>
        <strain evidence="2 3">NRRL:B18236</strain>
    </source>
</reference>
<accession>A0A7D3W6S9</accession>
<name>A0A7D3W6S9_ACTVE</name>
<feature type="signal peptide" evidence="1">
    <location>
        <begin position="1"/>
        <end position="34"/>
    </location>
</feature>
<dbReference type="PROSITE" id="PS51318">
    <property type="entry name" value="TAT"/>
    <property type="match status" value="1"/>
</dbReference>
<dbReference type="RefSeq" id="WP_173100806.1">
    <property type="nucleotide sequence ID" value="NZ_CP053892.1"/>
</dbReference>
<proteinExistence type="predicted"/>
<keyword evidence="3" id="KW-1185">Reference proteome</keyword>
<dbReference type="Proteomes" id="UP000501240">
    <property type="component" value="Chromosome"/>
</dbReference>
<gene>
    <name evidence="2" type="ORF">ACTIVE_9206</name>
</gene>
<organism evidence="2 3">
    <name type="scientific">Actinomadura verrucosospora</name>
    <dbReference type="NCBI Taxonomy" id="46165"/>
    <lineage>
        <taxon>Bacteria</taxon>
        <taxon>Bacillati</taxon>
        <taxon>Actinomycetota</taxon>
        <taxon>Actinomycetes</taxon>
        <taxon>Streptosporangiales</taxon>
        <taxon>Thermomonosporaceae</taxon>
        <taxon>Actinomadura</taxon>
    </lineage>
</organism>
<sequence>MTITRRRPFRAVPAGLAAAATAAALATAAAPARADAGWTVEPTPFTLFVSNLYAVSGTGPDDVWVGGYQWYTEQSSSWCGEIGGPCTPAVHENPTLQHWNGSGWSWVNTPGLAGHGRIQFVDAASPSDVWAAGTRDNADGKGIGTPYIAHSAAQGWQEVAAPAALDHVDSLDAGPAGVWIAGAPKQQGGPSVYRWADGTWTPQAPDATIQAVKQRAAGDVWAVGAKGQGGYAARYDGSAWHDMTPPQMQGRSGRLVAVLPLAAGDVWATGYVMNGTTPSYRSYHWDGSSWREDALPADAPLGGGYRLLSSAGLSMTVYSPDGLAADGAGGVWAVVNRPDSKLLHYSGGAWKAETTIGDPEVQYSGVAQVPGGALMAVGKKAGKPIVVSQD</sequence>
<feature type="chain" id="PRO_5029008901" evidence="1">
    <location>
        <begin position="35"/>
        <end position="390"/>
    </location>
</feature>
<protein>
    <submittedName>
        <fullName evidence="2">Secreted protein</fullName>
    </submittedName>
</protein>
<dbReference type="AlphaFoldDB" id="A0A7D3W6S9"/>